<dbReference type="EMBL" id="JACHBI010000006">
    <property type="protein sequence ID" value="MBB5574718.1"/>
    <property type="molecule type" value="Genomic_DNA"/>
</dbReference>
<comment type="caution">
    <text evidence="1">The sequence shown here is derived from an EMBL/GenBank/DDBJ whole genome shotgun (WGS) entry which is preliminary data.</text>
</comment>
<organism evidence="1 2">
    <name type="scientific">Rhizobium paranaense</name>
    <dbReference type="NCBI Taxonomy" id="1650438"/>
    <lineage>
        <taxon>Bacteria</taxon>
        <taxon>Pseudomonadati</taxon>
        <taxon>Pseudomonadota</taxon>
        <taxon>Alphaproteobacteria</taxon>
        <taxon>Hyphomicrobiales</taxon>
        <taxon>Rhizobiaceae</taxon>
        <taxon>Rhizobium/Agrobacterium group</taxon>
        <taxon>Rhizobium</taxon>
    </lineage>
</organism>
<evidence type="ECO:0000313" key="1">
    <source>
        <dbReference type="EMBL" id="MBB5574718.1"/>
    </source>
</evidence>
<protein>
    <submittedName>
        <fullName evidence="1">Uncharacterized protein</fullName>
    </submittedName>
</protein>
<dbReference type="AlphaFoldDB" id="A0A7W8XSE4"/>
<proteinExistence type="predicted"/>
<gene>
    <name evidence="1" type="ORF">GGD50_003347</name>
</gene>
<accession>A0A7W8XSE4</accession>
<keyword evidence="2" id="KW-1185">Reference proteome</keyword>
<name>A0A7W8XSE4_9HYPH</name>
<reference evidence="1 2" key="1">
    <citation type="submission" date="2020-08" db="EMBL/GenBank/DDBJ databases">
        <title>Genomic Encyclopedia of Type Strains, Phase IV (KMG-V): Genome sequencing to study the core and pangenomes of soil and plant-associated prokaryotes.</title>
        <authorList>
            <person name="Whitman W."/>
        </authorList>
    </citation>
    <scope>NUCLEOTIDE SEQUENCE [LARGE SCALE GENOMIC DNA]</scope>
    <source>
        <strain evidence="1 2">SEMIA 4064</strain>
    </source>
</reference>
<evidence type="ECO:0000313" key="2">
    <source>
        <dbReference type="Proteomes" id="UP000549882"/>
    </source>
</evidence>
<dbReference type="Proteomes" id="UP000549882">
    <property type="component" value="Unassembled WGS sequence"/>
</dbReference>
<sequence>MKHLVPRILVKIRLNMVSANNLGTARPQISGESVATAKHDET</sequence>